<evidence type="ECO:0000256" key="5">
    <source>
        <dbReference type="ARBA" id="ARBA00022475"/>
    </source>
</evidence>
<dbReference type="GO" id="GO:0046872">
    <property type="term" value="F:metal ion binding"/>
    <property type="evidence" value="ECO:0007669"/>
    <property type="project" value="UniProtKB-UniRule"/>
</dbReference>
<dbReference type="EMBL" id="FOHZ01000032">
    <property type="protein sequence ID" value="SET85801.1"/>
    <property type="molecule type" value="Genomic_DNA"/>
</dbReference>
<evidence type="ECO:0000256" key="13">
    <source>
        <dbReference type="ARBA" id="ARBA00048390"/>
    </source>
</evidence>
<dbReference type="GO" id="GO:0006782">
    <property type="term" value="P:protoporphyrinogen IX biosynthetic process"/>
    <property type="evidence" value="ECO:0007669"/>
    <property type="project" value="UniProtKB-UniRule"/>
</dbReference>
<dbReference type="PANTHER" id="PTHR40255:SF1">
    <property type="entry name" value="PROTOPORPHYRINOGEN IX OXIDASE"/>
    <property type="match status" value="1"/>
</dbReference>
<dbReference type="Pfam" id="PF03653">
    <property type="entry name" value="UPF0093"/>
    <property type="match status" value="1"/>
</dbReference>
<dbReference type="PANTHER" id="PTHR40255">
    <property type="entry name" value="UPF0093 MEMBRANE PROTEIN SLR1790"/>
    <property type="match status" value="1"/>
</dbReference>
<dbReference type="InterPro" id="IPR005265">
    <property type="entry name" value="HemJ-like"/>
</dbReference>
<evidence type="ECO:0000256" key="10">
    <source>
        <dbReference type="ARBA" id="ARBA00023002"/>
    </source>
</evidence>
<comment type="pathway">
    <text evidence="2 14">Porphyrin-containing compound metabolism; protoporphyrin-IX biosynthesis; protoporphyrin-IX from protoporphyrinogen-IX: step 1/1.</text>
</comment>
<comment type="subcellular location">
    <subcellularLocation>
        <location evidence="1">Cell membrane</location>
        <topology evidence="1">Multi-pass membrane protein</topology>
    </subcellularLocation>
</comment>
<evidence type="ECO:0000256" key="11">
    <source>
        <dbReference type="ARBA" id="ARBA00023004"/>
    </source>
</evidence>
<keyword evidence="8 14" id="KW-0479">Metal-binding</keyword>
<gene>
    <name evidence="16" type="ORF">SAMN04487962_1327</name>
</gene>
<feature type="transmembrane region" description="Helical" evidence="15">
    <location>
        <begin position="114"/>
        <end position="135"/>
    </location>
</feature>
<name>A0A1I0HNW2_9GAMM</name>
<dbReference type="PIRSF" id="PIRSF004638">
    <property type="entry name" value="UCP004638"/>
    <property type="match status" value="1"/>
</dbReference>
<feature type="transmembrane region" description="Helical" evidence="15">
    <location>
        <begin position="6"/>
        <end position="28"/>
    </location>
</feature>
<keyword evidence="11 14" id="KW-0408">Iron</keyword>
<reference evidence="17" key="1">
    <citation type="submission" date="2016-10" db="EMBL/GenBank/DDBJ databases">
        <authorList>
            <person name="Varghese N."/>
            <person name="Submissions S."/>
        </authorList>
    </citation>
    <scope>NUCLEOTIDE SEQUENCE [LARGE SCALE GENOMIC DNA]</scope>
    <source>
        <strain evidence="17">CGMCC 1.6489</strain>
    </source>
</reference>
<keyword evidence="12 14" id="KW-0472">Membrane</keyword>
<evidence type="ECO:0000256" key="2">
    <source>
        <dbReference type="ARBA" id="ARBA00005073"/>
    </source>
</evidence>
<evidence type="ECO:0000256" key="15">
    <source>
        <dbReference type="SAM" id="Phobius"/>
    </source>
</evidence>
<dbReference type="GO" id="GO:0070818">
    <property type="term" value="F:protoporphyrinogen oxidase activity"/>
    <property type="evidence" value="ECO:0007669"/>
    <property type="project" value="UniProtKB-UniRule"/>
</dbReference>
<evidence type="ECO:0000256" key="3">
    <source>
        <dbReference type="ARBA" id="ARBA00006501"/>
    </source>
</evidence>
<accession>A0A1I0HNW2</accession>
<keyword evidence="17" id="KW-1185">Reference proteome</keyword>
<dbReference type="UniPathway" id="UPA00251">
    <property type="reaction ID" value="UER00324"/>
</dbReference>
<evidence type="ECO:0000313" key="16">
    <source>
        <dbReference type="EMBL" id="SET85801.1"/>
    </source>
</evidence>
<evidence type="ECO:0000313" key="17">
    <source>
        <dbReference type="Proteomes" id="UP000198762"/>
    </source>
</evidence>
<comment type="similarity">
    <text evidence="3 14">Belongs to the HemJ family.</text>
</comment>
<comment type="catalytic activity">
    <reaction evidence="13 14">
        <text>protoporphyrinogen IX + 3 A = protoporphyrin IX + 3 AH2</text>
        <dbReference type="Rhea" id="RHEA:62000"/>
        <dbReference type="ChEBI" id="CHEBI:13193"/>
        <dbReference type="ChEBI" id="CHEBI:17499"/>
        <dbReference type="ChEBI" id="CHEBI:57306"/>
        <dbReference type="ChEBI" id="CHEBI:57307"/>
    </reaction>
</comment>
<organism evidence="16 17">
    <name type="scientific">Marinobacter segnicrescens</name>
    <dbReference type="NCBI Taxonomy" id="430453"/>
    <lineage>
        <taxon>Bacteria</taxon>
        <taxon>Pseudomonadati</taxon>
        <taxon>Pseudomonadota</taxon>
        <taxon>Gammaproteobacteria</taxon>
        <taxon>Pseudomonadales</taxon>
        <taxon>Marinobacteraceae</taxon>
        <taxon>Marinobacter</taxon>
    </lineage>
</organism>
<keyword evidence="9 15" id="KW-1133">Transmembrane helix</keyword>
<protein>
    <recommendedName>
        <fullName evidence="4 14">Protoporphyrinogen IX oxidase</fullName>
        <ecNumber evidence="14">1.3.99.-</ecNumber>
    </recommendedName>
</protein>
<keyword evidence="10" id="KW-0560">Oxidoreductase</keyword>
<evidence type="ECO:0000256" key="12">
    <source>
        <dbReference type="ARBA" id="ARBA00023136"/>
    </source>
</evidence>
<evidence type="ECO:0000256" key="4">
    <source>
        <dbReference type="ARBA" id="ARBA00017504"/>
    </source>
</evidence>
<comment type="function">
    <text evidence="14">Catalyzes the oxidation of protoporphyrinogen IX to protoporphyrin IX.</text>
</comment>
<comment type="cofactor">
    <cofactor evidence="14">
        <name>heme b</name>
        <dbReference type="ChEBI" id="CHEBI:60344"/>
    </cofactor>
    <text evidence="14">Binds 1 heme b (iron(II)-protoporphyrin IX) group per subunit.</text>
</comment>
<evidence type="ECO:0000256" key="14">
    <source>
        <dbReference type="PIRNR" id="PIRNR004638"/>
    </source>
</evidence>
<dbReference type="PROSITE" id="PS51257">
    <property type="entry name" value="PROKAR_LIPOPROTEIN"/>
    <property type="match status" value="1"/>
</dbReference>
<dbReference type="RefSeq" id="WP_218144838.1">
    <property type="nucleotide sequence ID" value="NZ_FOHZ01000032.1"/>
</dbReference>
<keyword evidence="5 14" id="KW-1003">Cell membrane</keyword>
<evidence type="ECO:0000256" key="1">
    <source>
        <dbReference type="ARBA" id="ARBA00004651"/>
    </source>
</evidence>
<evidence type="ECO:0000256" key="8">
    <source>
        <dbReference type="ARBA" id="ARBA00022723"/>
    </source>
</evidence>
<feature type="transmembrane region" description="Helical" evidence="15">
    <location>
        <begin position="78"/>
        <end position="102"/>
    </location>
</feature>
<keyword evidence="6 14" id="KW-0349">Heme</keyword>
<evidence type="ECO:0000256" key="9">
    <source>
        <dbReference type="ARBA" id="ARBA00022989"/>
    </source>
</evidence>
<dbReference type="Proteomes" id="UP000198762">
    <property type="component" value="Unassembled WGS sequence"/>
</dbReference>
<evidence type="ECO:0000256" key="6">
    <source>
        <dbReference type="ARBA" id="ARBA00022617"/>
    </source>
</evidence>
<dbReference type="AlphaFoldDB" id="A0A1I0HNW2"/>
<keyword evidence="7 15" id="KW-0812">Transmembrane</keyword>
<dbReference type="STRING" id="430453.SAMN04487962_1327"/>
<sequence length="144" mass="15760">MKGFLVLHISALLVWIGCLFYLPALVASHMGSSHSLEERPHPYDSLSRLLFTRLATPAALVAIFAGTVVFTIDINFEPWLIAKLTVVCLLVVLHTLTGVLIVRAETRPDAPVTLWSGLLMAGIAAVVLVILWLVLAKPPVEQWL</sequence>
<feature type="transmembrane region" description="Helical" evidence="15">
    <location>
        <begin position="49"/>
        <end position="72"/>
    </location>
</feature>
<evidence type="ECO:0000256" key="7">
    <source>
        <dbReference type="ARBA" id="ARBA00022692"/>
    </source>
</evidence>
<proteinExistence type="inferred from homology"/>
<dbReference type="GO" id="GO:0005886">
    <property type="term" value="C:plasma membrane"/>
    <property type="evidence" value="ECO:0007669"/>
    <property type="project" value="UniProtKB-SubCell"/>
</dbReference>
<dbReference type="EC" id="1.3.99.-" evidence="14"/>